<sequence length="105" mass="12887">MDYLSYFFLHQDKDLTSGKKHFLQKYRDPNNEMFRVRYNYIIIRQNKSKKEPDIASGSFSIKLKNKLIATFNIIYNYLTFRNVLDFYIYIIYKQKCLHIIHFGKR</sequence>
<evidence type="ECO:0000313" key="2">
    <source>
        <dbReference type="Proteomes" id="UP000184028"/>
    </source>
</evidence>
<reference evidence="2" key="1">
    <citation type="submission" date="2016-11" db="EMBL/GenBank/DDBJ databases">
        <authorList>
            <person name="Varghese N."/>
            <person name="Submissions S."/>
        </authorList>
    </citation>
    <scope>NUCLEOTIDE SEQUENCE [LARGE SCALE GENOMIC DNA]</scope>
    <source>
        <strain evidence="2">DSM 24724</strain>
    </source>
</reference>
<proteinExistence type="predicted"/>
<organism evidence="1 2">
    <name type="scientific">Flavobacterium chilense</name>
    <dbReference type="NCBI Taxonomy" id="946677"/>
    <lineage>
        <taxon>Bacteria</taxon>
        <taxon>Pseudomonadati</taxon>
        <taxon>Bacteroidota</taxon>
        <taxon>Flavobacteriia</taxon>
        <taxon>Flavobacteriales</taxon>
        <taxon>Flavobacteriaceae</taxon>
        <taxon>Flavobacterium</taxon>
    </lineage>
</organism>
<dbReference type="Proteomes" id="UP000184028">
    <property type="component" value="Unassembled WGS sequence"/>
</dbReference>
<name>A0A1M7F119_9FLAO</name>
<dbReference type="AlphaFoldDB" id="A0A1M7F119"/>
<dbReference type="EMBL" id="FRBT01000003">
    <property type="protein sequence ID" value="SHL97437.1"/>
    <property type="molecule type" value="Genomic_DNA"/>
</dbReference>
<gene>
    <name evidence="1" type="ORF">SAMN05444484_103166</name>
</gene>
<accession>A0A1M7F119</accession>
<keyword evidence="2" id="KW-1185">Reference proteome</keyword>
<protein>
    <submittedName>
        <fullName evidence="1">Uncharacterized protein</fullName>
    </submittedName>
</protein>
<evidence type="ECO:0000313" key="1">
    <source>
        <dbReference type="EMBL" id="SHL97437.1"/>
    </source>
</evidence>